<dbReference type="GO" id="GO:0000245">
    <property type="term" value="P:spliceosomal complex assembly"/>
    <property type="evidence" value="ECO:0007669"/>
    <property type="project" value="TreeGrafter"/>
</dbReference>
<dbReference type="AlphaFoldDB" id="A0A550C2I3"/>
<evidence type="ECO:0000256" key="3">
    <source>
        <dbReference type="ARBA" id="ARBA00022679"/>
    </source>
</evidence>
<evidence type="ECO:0000259" key="10">
    <source>
        <dbReference type="PROSITE" id="PS50011"/>
    </source>
</evidence>
<organism evidence="11 12">
    <name type="scientific">Schizophyllum amplum</name>
    <dbReference type="NCBI Taxonomy" id="97359"/>
    <lineage>
        <taxon>Eukaryota</taxon>
        <taxon>Fungi</taxon>
        <taxon>Dikarya</taxon>
        <taxon>Basidiomycota</taxon>
        <taxon>Agaricomycotina</taxon>
        <taxon>Agaricomycetes</taxon>
        <taxon>Agaricomycetidae</taxon>
        <taxon>Agaricales</taxon>
        <taxon>Schizophyllaceae</taxon>
        <taxon>Schizophyllum</taxon>
    </lineage>
</organism>
<sequence>MSLNSGDFHYYSIPEGLVEEVTRYEPGGFHPVVIGDIIEGYAGHYRIMHKLGFGTYATVWLAQRIDQSRGFVALKITTSGDQGHREADMLDAAAAAARADSEPSNILTSLDKFQVHGPNGTHAVLVTEVVAPLTSLGFRHQPPRWRKLVAYGLVKALIQLHEAEVVHGDLHLGNVGLAMPQLAEQNPDDVMQDIYHCEITLVLPRNPINQTPSLPPYVLEPCKLGMYYHQIAGSADPQPKLYDFGNARRFGESPSGYNACAIEACPPEVAYARAVDGIFSPPVEPPADIWALGTAIFELLAAFTPFRGLGSVGLPEYMARMAGHVPAQWSAWWETESLSPVCADEWWGENRPYIRRGCANDDDTEAAIRLLKKILLLDPCARPSPEEIIRDPWFQDVV</sequence>
<comment type="catalytic activity">
    <reaction evidence="7">
        <text>L-threonyl-[protein] + ATP = O-phospho-L-threonyl-[protein] + ADP + H(+)</text>
        <dbReference type="Rhea" id="RHEA:46608"/>
        <dbReference type="Rhea" id="RHEA-COMP:11060"/>
        <dbReference type="Rhea" id="RHEA-COMP:11605"/>
        <dbReference type="ChEBI" id="CHEBI:15378"/>
        <dbReference type="ChEBI" id="CHEBI:30013"/>
        <dbReference type="ChEBI" id="CHEBI:30616"/>
        <dbReference type="ChEBI" id="CHEBI:61977"/>
        <dbReference type="ChEBI" id="CHEBI:456216"/>
        <dbReference type="EC" id="2.7.11.1"/>
    </reaction>
</comment>
<dbReference type="PROSITE" id="PS50011">
    <property type="entry name" value="PROTEIN_KINASE_DOM"/>
    <property type="match status" value="1"/>
</dbReference>
<dbReference type="OrthoDB" id="5979581at2759"/>
<evidence type="ECO:0000256" key="1">
    <source>
        <dbReference type="ARBA" id="ARBA00012513"/>
    </source>
</evidence>
<keyword evidence="3" id="KW-0808">Transferase</keyword>
<evidence type="ECO:0000256" key="7">
    <source>
        <dbReference type="ARBA" id="ARBA00047899"/>
    </source>
</evidence>
<keyword evidence="5 11" id="KW-0418">Kinase</keyword>
<dbReference type="SUPFAM" id="SSF56112">
    <property type="entry name" value="Protein kinase-like (PK-like)"/>
    <property type="match status" value="1"/>
</dbReference>
<dbReference type="GO" id="GO:0004674">
    <property type="term" value="F:protein serine/threonine kinase activity"/>
    <property type="evidence" value="ECO:0007669"/>
    <property type="project" value="UniProtKB-KW"/>
</dbReference>
<dbReference type="EMBL" id="VDMD01000031">
    <property type="protein sequence ID" value="TRM59015.1"/>
    <property type="molecule type" value="Genomic_DNA"/>
</dbReference>
<keyword evidence="12" id="KW-1185">Reference proteome</keyword>
<evidence type="ECO:0000256" key="9">
    <source>
        <dbReference type="PROSITE-ProRule" id="PRU10141"/>
    </source>
</evidence>
<dbReference type="GO" id="GO:0005524">
    <property type="term" value="F:ATP binding"/>
    <property type="evidence" value="ECO:0007669"/>
    <property type="project" value="UniProtKB-UniRule"/>
</dbReference>
<feature type="domain" description="Protein kinase" evidence="10">
    <location>
        <begin position="45"/>
        <end position="394"/>
    </location>
</feature>
<accession>A0A550C2I3</accession>
<dbReference type="Proteomes" id="UP000320762">
    <property type="component" value="Unassembled WGS sequence"/>
</dbReference>
<dbReference type="InterPro" id="IPR011009">
    <property type="entry name" value="Kinase-like_dom_sf"/>
</dbReference>
<gene>
    <name evidence="11" type="ORF">BD626DRAFT_539636</name>
</gene>
<feature type="binding site" evidence="9">
    <location>
        <position position="75"/>
    </location>
    <ligand>
        <name>ATP</name>
        <dbReference type="ChEBI" id="CHEBI:30616"/>
    </ligand>
</feature>
<evidence type="ECO:0000313" key="11">
    <source>
        <dbReference type="EMBL" id="TRM59015.1"/>
    </source>
</evidence>
<evidence type="ECO:0000256" key="5">
    <source>
        <dbReference type="ARBA" id="ARBA00022777"/>
    </source>
</evidence>
<name>A0A550C2I3_9AGAR</name>
<dbReference type="InterPro" id="IPR051334">
    <property type="entry name" value="SRPK"/>
</dbReference>
<keyword evidence="6 9" id="KW-0067">ATP-binding</keyword>
<dbReference type="GO" id="GO:0050684">
    <property type="term" value="P:regulation of mRNA processing"/>
    <property type="evidence" value="ECO:0007669"/>
    <property type="project" value="TreeGrafter"/>
</dbReference>
<proteinExistence type="predicted"/>
<dbReference type="PROSITE" id="PS00107">
    <property type="entry name" value="PROTEIN_KINASE_ATP"/>
    <property type="match status" value="1"/>
</dbReference>
<evidence type="ECO:0000256" key="2">
    <source>
        <dbReference type="ARBA" id="ARBA00022527"/>
    </source>
</evidence>
<dbReference type="Pfam" id="PF00069">
    <property type="entry name" value="Pkinase"/>
    <property type="match status" value="1"/>
</dbReference>
<dbReference type="PANTHER" id="PTHR47634:SF9">
    <property type="entry name" value="PROTEIN KINASE DOMAIN-CONTAINING PROTEIN-RELATED"/>
    <property type="match status" value="1"/>
</dbReference>
<keyword evidence="2" id="KW-0723">Serine/threonine-protein kinase</keyword>
<keyword evidence="4 9" id="KW-0547">Nucleotide-binding</keyword>
<reference evidence="11 12" key="1">
    <citation type="journal article" date="2019" name="New Phytol.">
        <title>Comparative genomics reveals unique wood-decay strategies and fruiting body development in the Schizophyllaceae.</title>
        <authorList>
            <person name="Almasi E."/>
            <person name="Sahu N."/>
            <person name="Krizsan K."/>
            <person name="Balint B."/>
            <person name="Kovacs G.M."/>
            <person name="Kiss B."/>
            <person name="Cseklye J."/>
            <person name="Drula E."/>
            <person name="Henrissat B."/>
            <person name="Nagy I."/>
            <person name="Chovatia M."/>
            <person name="Adam C."/>
            <person name="LaButti K."/>
            <person name="Lipzen A."/>
            <person name="Riley R."/>
            <person name="Grigoriev I.V."/>
            <person name="Nagy L.G."/>
        </authorList>
    </citation>
    <scope>NUCLEOTIDE SEQUENCE [LARGE SCALE GENOMIC DNA]</scope>
    <source>
        <strain evidence="11 12">NL-1724</strain>
    </source>
</reference>
<evidence type="ECO:0000256" key="6">
    <source>
        <dbReference type="ARBA" id="ARBA00022840"/>
    </source>
</evidence>
<dbReference type="EC" id="2.7.11.1" evidence="1"/>
<protein>
    <recommendedName>
        <fullName evidence="1">non-specific serine/threonine protein kinase</fullName>
        <ecNumber evidence="1">2.7.11.1</ecNumber>
    </recommendedName>
</protein>
<dbReference type="Gene3D" id="3.30.200.20">
    <property type="entry name" value="Phosphorylase Kinase, domain 1"/>
    <property type="match status" value="1"/>
</dbReference>
<comment type="catalytic activity">
    <reaction evidence="8">
        <text>L-seryl-[protein] + ATP = O-phospho-L-seryl-[protein] + ADP + H(+)</text>
        <dbReference type="Rhea" id="RHEA:17989"/>
        <dbReference type="Rhea" id="RHEA-COMP:9863"/>
        <dbReference type="Rhea" id="RHEA-COMP:11604"/>
        <dbReference type="ChEBI" id="CHEBI:15378"/>
        <dbReference type="ChEBI" id="CHEBI:29999"/>
        <dbReference type="ChEBI" id="CHEBI:30616"/>
        <dbReference type="ChEBI" id="CHEBI:83421"/>
        <dbReference type="ChEBI" id="CHEBI:456216"/>
        <dbReference type="EC" id="2.7.11.1"/>
    </reaction>
</comment>
<evidence type="ECO:0000256" key="8">
    <source>
        <dbReference type="ARBA" id="ARBA00048679"/>
    </source>
</evidence>
<evidence type="ECO:0000256" key="4">
    <source>
        <dbReference type="ARBA" id="ARBA00022741"/>
    </source>
</evidence>
<dbReference type="STRING" id="97359.A0A550C2I3"/>
<evidence type="ECO:0000313" key="12">
    <source>
        <dbReference type="Proteomes" id="UP000320762"/>
    </source>
</evidence>
<dbReference type="SMART" id="SM00220">
    <property type="entry name" value="S_TKc"/>
    <property type="match status" value="1"/>
</dbReference>
<dbReference type="PANTHER" id="PTHR47634">
    <property type="entry name" value="PROTEIN KINASE DOMAIN-CONTAINING PROTEIN-RELATED"/>
    <property type="match status" value="1"/>
</dbReference>
<comment type="caution">
    <text evidence="11">The sequence shown here is derived from an EMBL/GenBank/DDBJ whole genome shotgun (WGS) entry which is preliminary data.</text>
</comment>
<dbReference type="InterPro" id="IPR017441">
    <property type="entry name" value="Protein_kinase_ATP_BS"/>
</dbReference>
<dbReference type="InterPro" id="IPR000719">
    <property type="entry name" value="Prot_kinase_dom"/>
</dbReference>
<dbReference type="Gene3D" id="1.10.510.10">
    <property type="entry name" value="Transferase(Phosphotransferase) domain 1"/>
    <property type="match status" value="1"/>
</dbReference>